<reference evidence="9 10" key="1">
    <citation type="journal article" date="2020" name="Nature">
        <title>Bacterial chemolithoautotrophy via manganese oxidation.</title>
        <authorList>
            <person name="Yu H."/>
            <person name="Leadbetter J.R."/>
        </authorList>
    </citation>
    <scope>NUCLEOTIDE SEQUENCE [LARGE SCALE GENOMIC DNA]</scope>
    <source>
        <strain evidence="9 10">Mn-1</strain>
    </source>
</reference>
<dbReference type="PANTHER" id="PTHR18952">
    <property type="entry name" value="CARBONIC ANHYDRASE"/>
    <property type="match status" value="1"/>
</dbReference>
<evidence type="ECO:0000256" key="1">
    <source>
        <dbReference type="ARBA" id="ARBA00010718"/>
    </source>
</evidence>
<dbReference type="EC" id="4.2.1.1" evidence="2"/>
<dbReference type="InterPro" id="IPR041891">
    <property type="entry name" value="Alpha_CA_prokaryot-like"/>
</dbReference>
<dbReference type="InterPro" id="IPR023561">
    <property type="entry name" value="Carbonic_anhydrase_a-class"/>
</dbReference>
<keyword evidence="7" id="KW-0732">Signal</keyword>
<proteinExistence type="inferred from homology"/>
<keyword evidence="10" id="KW-1185">Reference proteome</keyword>
<comment type="catalytic activity">
    <reaction evidence="6">
        <text>hydrogencarbonate + H(+) = CO2 + H2O</text>
        <dbReference type="Rhea" id="RHEA:10748"/>
        <dbReference type="ChEBI" id="CHEBI:15377"/>
        <dbReference type="ChEBI" id="CHEBI:15378"/>
        <dbReference type="ChEBI" id="CHEBI:16526"/>
        <dbReference type="ChEBI" id="CHEBI:17544"/>
        <dbReference type="EC" id="4.2.1.1"/>
    </reaction>
</comment>
<dbReference type="SUPFAM" id="SSF51069">
    <property type="entry name" value="Carbonic anhydrase"/>
    <property type="match status" value="1"/>
</dbReference>
<evidence type="ECO:0000256" key="4">
    <source>
        <dbReference type="ARBA" id="ARBA00022833"/>
    </source>
</evidence>
<evidence type="ECO:0000256" key="3">
    <source>
        <dbReference type="ARBA" id="ARBA00022723"/>
    </source>
</evidence>
<gene>
    <name evidence="9" type="ORF">MNODULE_01840</name>
</gene>
<dbReference type="PANTHER" id="PTHR18952:SF265">
    <property type="entry name" value="CARBONIC ANHYDRASE"/>
    <property type="match status" value="1"/>
</dbReference>
<dbReference type="Pfam" id="PF00194">
    <property type="entry name" value="Carb_anhydrase"/>
    <property type="match status" value="1"/>
</dbReference>
<sequence>MNRTAQALATWTFALSLFAPITHAIAAGGHGPHWDYDGKEGPEHWGELDPKFQTCKSGKNQSPIDITSGKPEKLGPIEFKYHPFPLTIVNNGHTIQVNAPKGSSITVGGKKYDLLQFHFHSPSEHKKSGKAGDMEVHLVHKNDAGELAVVGVFMNAGKEHPLVKTLWEHLPAEAGKEKTVGQVVINPFDFLPAKKTFSNYPGSLTTPPCSEGVNWMVMNDSIEVSKAQVEKFTAIFPMTARPVQPLHERSIKVAAE</sequence>
<keyword evidence="3" id="KW-0479">Metal-binding</keyword>
<evidence type="ECO:0000313" key="10">
    <source>
        <dbReference type="Proteomes" id="UP000534783"/>
    </source>
</evidence>
<feature type="chain" id="PRO_5031575250" description="carbonic anhydrase" evidence="7">
    <location>
        <begin position="27"/>
        <end position="256"/>
    </location>
</feature>
<evidence type="ECO:0000256" key="2">
    <source>
        <dbReference type="ARBA" id="ARBA00012925"/>
    </source>
</evidence>
<keyword evidence="4" id="KW-0862">Zinc</keyword>
<comment type="similarity">
    <text evidence="1">Belongs to the alpha-carbonic anhydrase family.</text>
</comment>
<dbReference type="GO" id="GO:0004089">
    <property type="term" value="F:carbonate dehydratase activity"/>
    <property type="evidence" value="ECO:0007669"/>
    <property type="project" value="UniProtKB-EC"/>
</dbReference>
<evidence type="ECO:0000313" key="9">
    <source>
        <dbReference type="EMBL" id="NKE69493.1"/>
    </source>
</evidence>
<name>A0A7X6DLN3_9BACT</name>
<dbReference type="CDD" id="cd03124">
    <property type="entry name" value="alpha_CA_prokaryotic_like"/>
    <property type="match status" value="1"/>
</dbReference>
<feature type="domain" description="Alpha-carbonic anhydrase" evidence="8">
    <location>
        <begin position="32"/>
        <end position="255"/>
    </location>
</feature>
<dbReference type="InterPro" id="IPR001148">
    <property type="entry name" value="CA_dom"/>
</dbReference>
<dbReference type="Gene3D" id="3.10.200.10">
    <property type="entry name" value="Alpha carbonic anhydrase"/>
    <property type="match status" value="1"/>
</dbReference>
<dbReference type="SMART" id="SM01057">
    <property type="entry name" value="Carb_anhydrase"/>
    <property type="match status" value="1"/>
</dbReference>
<dbReference type="PROSITE" id="PS51144">
    <property type="entry name" value="ALPHA_CA_2"/>
    <property type="match status" value="1"/>
</dbReference>
<comment type="caution">
    <text evidence="9">The sequence shown here is derived from an EMBL/GenBank/DDBJ whole genome shotgun (WGS) entry which is preliminary data.</text>
</comment>
<dbReference type="RefSeq" id="WP_168057790.1">
    <property type="nucleotide sequence ID" value="NZ_VTOW01000001.1"/>
</dbReference>
<organism evidence="9 10">
    <name type="scientific">Candidatus Manganitrophus noduliformans</name>
    <dbReference type="NCBI Taxonomy" id="2606439"/>
    <lineage>
        <taxon>Bacteria</taxon>
        <taxon>Pseudomonadati</taxon>
        <taxon>Nitrospirota</taxon>
        <taxon>Nitrospiria</taxon>
        <taxon>Candidatus Troglogloeales</taxon>
        <taxon>Candidatus Manganitrophaceae</taxon>
        <taxon>Candidatus Manganitrophus</taxon>
    </lineage>
</organism>
<evidence type="ECO:0000256" key="5">
    <source>
        <dbReference type="ARBA" id="ARBA00023239"/>
    </source>
</evidence>
<dbReference type="AlphaFoldDB" id="A0A7X6DLN3"/>
<dbReference type="Proteomes" id="UP000534783">
    <property type="component" value="Unassembled WGS sequence"/>
</dbReference>
<accession>A0A7X6DLN3</accession>
<dbReference type="EMBL" id="VTOW01000001">
    <property type="protein sequence ID" value="NKE69493.1"/>
    <property type="molecule type" value="Genomic_DNA"/>
</dbReference>
<dbReference type="InterPro" id="IPR036398">
    <property type="entry name" value="CA_dom_sf"/>
</dbReference>
<evidence type="ECO:0000256" key="7">
    <source>
        <dbReference type="SAM" id="SignalP"/>
    </source>
</evidence>
<evidence type="ECO:0000256" key="6">
    <source>
        <dbReference type="ARBA" id="ARBA00048348"/>
    </source>
</evidence>
<keyword evidence="5" id="KW-0456">Lyase</keyword>
<evidence type="ECO:0000259" key="8">
    <source>
        <dbReference type="PROSITE" id="PS51144"/>
    </source>
</evidence>
<feature type="signal peptide" evidence="7">
    <location>
        <begin position="1"/>
        <end position="26"/>
    </location>
</feature>
<protein>
    <recommendedName>
        <fullName evidence="2">carbonic anhydrase</fullName>
        <ecNumber evidence="2">4.2.1.1</ecNumber>
    </recommendedName>
</protein>
<dbReference type="GO" id="GO:0008270">
    <property type="term" value="F:zinc ion binding"/>
    <property type="evidence" value="ECO:0007669"/>
    <property type="project" value="InterPro"/>
</dbReference>